<keyword evidence="3" id="KW-1185">Reference proteome</keyword>
<dbReference type="EMBL" id="JAODWD010000002">
    <property type="protein sequence ID" value="MCT7658800.1"/>
    <property type="molecule type" value="Genomic_DNA"/>
</dbReference>
<feature type="transmembrane region" description="Helical" evidence="1">
    <location>
        <begin position="166"/>
        <end position="192"/>
    </location>
</feature>
<dbReference type="RefSeq" id="WP_260992831.1">
    <property type="nucleotide sequence ID" value="NZ_JAODWD010000002.1"/>
</dbReference>
<evidence type="ECO:0000313" key="3">
    <source>
        <dbReference type="Proteomes" id="UP001206639"/>
    </source>
</evidence>
<sequence>MTETPFDALLVRAGGVRGLVSSALPVAVFGVVSALSDLTPAIIAAVGAGSVVLIWQLARRESVRPAVLGFIGVVVCAAFAFVTGQAKDFYLPGIWMYLALAVVFTTSVLVRRPIIGVLWAWVTGRDDTWRRTPRVRRAFDAVTAVMAVVSWSRFLVQYYLYDTNQAGLLAVARIAMGWPIFVVTTTLIYLTIRMAIRALPRPSASH</sequence>
<reference evidence="3" key="1">
    <citation type="submission" date="2023-07" db="EMBL/GenBank/DDBJ databases">
        <authorList>
            <person name="Deng Y."/>
            <person name="Zhang Y.-Q."/>
        </authorList>
    </citation>
    <scope>NUCLEOTIDE SEQUENCE [LARGE SCALE GENOMIC DNA]</scope>
    <source>
        <strain evidence="3">CPCC 205710</strain>
    </source>
</reference>
<evidence type="ECO:0000256" key="1">
    <source>
        <dbReference type="SAM" id="Phobius"/>
    </source>
</evidence>
<dbReference type="Pfam" id="PF11361">
    <property type="entry name" value="DUF3159"/>
    <property type="match status" value="1"/>
</dbReference>
<dbReference type="InterPro" id="IPR016566">
    <property type="entry name" value="UCP010219"/>
</dbReference>
<keyword evidence="1" id="KW-1133">Transmembrane helix</keyword>
<feature type="transmembrane region" description="Helical" evidence="1">
    <location>
        <begin position="141"/>
        <end position="160"/>
    </location>
</feature>
<feature type="transmembrane region" description="Helical" evidence="1">
    <location>
        <begin position="38"/>
        <end position="58"/>
    </location>
</feature>
<protein>
    <submittedName>
        <fullName evidence="2">DUF3159 domain-containing protein</fullName>
    </submittedName>
</protein>
<name>A0ABT2MCF9_9MYCO</name>
<proteinExistence type="predicted"/>
<keyword evidence="1" id="KW-0812">Transmembrane</keyword>
<gene>
    <name evidence="2" type="ORF">N4S67_10235</name>
</gene>
<accession>A0ABT2MCF9</accession>
<evidence type="ECO:0000313" key="2">
    <source>
        <dbReference type="EMBL" id="MCT7658800.1"/>
    </source>
</evidence>
<dbReference type="PIRSF" id="PIRSF010219">
    <property type="entry name" value="UCP010219"/>
    <property type="match status" value="1"/>
</dbReference>
<dbReference type="Proteomes" id="UP001206639">
    <property type="component" value="Unassembled WGS sequence"/>
</dbReference>
<feature type="transmembrane region" description="Helical" evidence="1">
    <location>
        <begin position="94"/>
        <end position="121"/>
    </location>
</feature>
<feature type="transmembrane region" description="Helical" evidence="1">
    <location>
        <begin position="65"/>
        <end position="82"/>
    </location>
</feature>
<feature type="transmembrane region" description="Helical" evidence="1">
    <location>
        <begin position="9"/>
        <end position="32"/>
    </location>
</feature>
<keyword evidence="1" id="KW-0472">Membrane</keyword>
<comment type="caution">
    <text evidence="2">The sequence shown here is derived from an EMBL/GenBank/DDBJ whole genome shotgun (WGS) entry which is preliminary data.</text>
</comment>
<organism evidence="2 3">
    <name type="scientific">Mycobacterium deserti</name>
    <dbReference type="NCBI Taxonomy" id="2978347"/>
    <lineage>
        <taxon>Bacteria</taxon>
        <taxon>Bacillati</taxon>
        <taxon>Actinomycetota</taxon>
        <taxon>Actinomycetes</taxon>
        <taxon>Mycobacteriales</taxon>
        <taxon>Mycobacteriaceae</taxon>
        <taxon>Mycobacterium</taxon>
    </lineage>
</organism>